<dbReference type="PANTHER" id="PTHR15574">
    <property type="entry name" value="WD REPEAT DOMAIN-CONTAINING FAMILY"/>
    <property type="match status" value="1"/>
</dbReference>
<evidence type="ECO:0000256" key="1">
    <source>
        <dbReference type="ARBA" id="ARBA00022574"/>
    </source>
</evidence>
<dbReference type="SMART" id="SM00320">
    <property type="entry name" value="WD40"/>
    <property type="match status" value="5"/>
</dbReference>
<dbReference type="PROSITE" id="PS50082">
    <property type="entry name" value="WD_REPEATS_2"/>
    <property type="match status" value="1"/>
</dbReference>
<feature type="region of interest" description="Disordered" evidence="4">
    <location>
        <begin position="1"/>
        <end position="20"/>
    </location>
</feature>
<accession>A0A7S2ZYJ6</accession>
<dbReference type="InterPro" id="IPR011990">
    <property type="entry name" value="TPR-like_helical_dom_sf"/>
</dbReference>
<dbReference type="SUPFAM" id="SSF48452">
    <property type="entry name" value="TPR-like"/>
    <property type="match status" value="1"/>
</dbReference>
<keyword evidence="2" id="KW-0677">Repeat</keyword>
<dbReference type="PANTHER" id="PTHR15574:SF21">
    <property type="entry name" value="DDB1- AND CUL4-ASSOCIATED FACTOR 8"/>
    <property type="match status" value="1"/>
</dbReference>
<evidence type="ECO:0000313" key="7">
    <source>
        <dbReference type="EMBL" id="CAE0055787.1"/>
    </source>
</evidence>
<dbReference type="GO" id="GO:0080008">
    <property type="term" value="C:Cul4-RING E3 ubiquitin ligase complex"/>
    <property type="evidence" value="ECO:0007669"/>
    <property type="project" value="TreeGrafter"/>
</dbReference>
<feature type="repeat" description="WD" evidence="3">
    <location>
        <begin position="44"/>
        <end position="85"/>
    </location>
</feature>
<dbReference type="InterPro" id="IPR045151">
    <property type="entry name" value="DCAF8"/>
</dbReference>
<dbReference type="EMBL" id="HBHW01030744">
    <property type="protein sequence ID" value="CAE0055787.1"/>
    <property type="molecule type" value="Transcribed_RNA"/>
</dbReference>
<dbReference type="GO" id="GO:0005737">
    <property type="term" value="C:cytoplasm"/>
    <property type="evidence" value="ECO:0007669"/>
    <property type="project" value="TreeGrafter"/>
</dbReference>
<dbReference type="EMBL" id="HBHW01030743">
    <property type="protein sequence ID" value="CAE0055786.1"/>
    <property type="molecule type" value="Transcribed_RNA"/>
</dbReference>
<dbReference type="Gene3D" id="2.130.10.10">
    <property type="entry name" value="YVTN repeat-like/Quinoprotein amine dehydrogenase"/>
    <property type="match status" value="1"/>
</dbReference>
<keyword evidence="1 3" id="KW-0853">WD repeat</keyword>
<feature type="compositionally biased region" description="Basic and acidic residues" evidence="4">
    <location>
        <begin position="9"/>
        <end position="20"/>
    </location>
</feature>
<dbReference type="SMART" id="SM00028">
    <property type="entry name" value="TPR"/>
    <property type="match status" value="2"/>
</dbReference>
<dbReference type="InterPro" id="IPR015943">
    <property type="entry name" value="WD40/YVTN_repeat-like_dom_sf"/>
</dbReference>
<dbReference type="InterPro" id="IPR036322">
    <property type="entry name" value="WD40_repeat_dom_sf"/>
</dbReference>
<sequence>METLRALHRREMGGSSHRTDDAYSLGYAPDQIRTIGQIEGTESLLMHNGCVNTANWNRDGNMLITGSDDRKLKIWDTSRYSNVTAKAVLHTGFVDNIFFADFIPGTQDRYVVACSADGSTRLFDLERPGYEDVLLSALGNAHGFLFWNESPAESPQAVVMFTANNDGTIARIDLRDPNKASTICGLEGDVPVKALAMPSSRTPGYLPYQIAVGGHARHIRVYDLRLNLPNNPLSSNQDCIQSFCPWSFERNWNDDRLMHELGVSGMMYSYDGRKLLVSYQGAQIYSFPTDAVPNDKGIIEESKVFGGHINYATFLKSVSYYGPKDEYVLSGSDSTHIWIWDERTTRVRLLLEADDNICNGVIPHPHDSSFCSYGIDSNAKLWKPGVVEGAPRCDDEYIDSILEGNVICLVKTRYLCLDVQSYLRNVRYLRSKPHDRGDTWPSYPRDLEIDALSNKETLLEAAEQIKGAGNDYFTDGMVKKALSKYEKAERYLLAYNFVKKYSRGPAELQNKLLHLEIMTYYILDEDSLFFRRDDEEQVTSLKVSCLLNLAQCALLLGNPKRTIELCNRVLAVDQNNAKALFRRGSARLEVVSSPRELEEAMVDLSNADAIAPSDVIKRKFLVAKKRLGEYRRWESKIYRNIFRSEEHEEGEQGET</sequence>
<dbReference type="InterPro" id="IPR001680">
    <property type="entry name" value="WD40_rpt"/>
</dbReference>
<evidence type="ECO:0000313" key="6">
    <source>
        <dbReference type="EMBL" id="CAE0055786.1"/>
    </source>
</evidence>
<dbReference type="AlphaFoldDB" id="A0A7S2ZYJ6"/>
<proteinExistence type="predicted"/>
<evidence type="ECO:0000256" key="4">
    <source>
        <dbReference type="SAM" id="MobiDB-lite"/>
    </source>
</evidence>
<reference evidence="6" key="1">
    <citation type="submission" date="2021-01" db="EMBL/GenBank/DDBJ databases">
        <authorList>
            <person name="Corre E."/>
            <person name="Pelletier E."/>
            <person name="Niang G."/>
            <person name="Scheremetjew M."/>
            <person name="Finn R."/>
            <person name="Kale V."/>
            <person name="Holt S."/>
            <person name="Cochrane G."/>
            <person name="Meng A."/>
            <person name="Brown T."/>
            <person name="Cohen L."/>
        </authorList>
    </citation>
    <scope>NUCLEOTIDE SEQUENCE</scope>
    <source>
        <strain evidence="6">CCMP 769</strain>
    </source>
</reference>
<protein>
    <submittedName>
        <fullName evidence="6">Uncharacterized protein</fullName>
    </submittedName>
</protein>
<name>A0A7S2ZYJ6_9RHOD</name>
<dbReference type="EMBL" id="HBHW01030742">
    <property type="protein sequence ID" value="CAE0055785.1"/>
    <property type="molecule type" value="Transcribed_RNA"/>
</dbReference>
<organism evidence="6">
    <name type="scientific">Rhodosorus marinus</name>
    <dbReference type="NCBI Taxonomy" id="101924"/>
    <lineage>
        <taxon>Eukaryota</taxon>
        <taxon>Rhodophyta</taxon>
        <taxon>Stylonematophyceae</taxon>
        <taxon>Stylonematales</taxon>
        <taxon>Stylonemataceae</taxon>
        <taxon>Rhodosorus</taxon>
    </lineage>
</organism>
<dbReference type="InterPro" id="IPR019734">
    <property type="entry name" value="TPR_rpt"/>
</dbReference>
<evidence type="ECO:0000313" key="5">
    <source>
        <dbReference type="EMBL" id="CAE0055785.1"/>
    </source>
</evidence>
<evidence type="ECO:0000256" key="3">
    <source>
        <dbReference type="PROSITE-ProRule" id="PRU00221"/>
    </source>
</evidence>
<dbReference type="Gene3D" id="1.25.40.10">
    <property type="entry name" value="Tetratricopeptide repeat domain"/>
    <property type="match status" value="1"/>
</dbReference>
<evidence type="ECO:0000256" key="2">
    <source>
        <dbReference type="ARBA" id="ARBA00022737"/>
    </source>
</evidence>
<dbReference type="Pfam" id="PF00400">
    <property type="entry name" value="WD40"/>
    <property type="match status" value="2"/>
</dbReference>
<dbReference type="PROSITE" id="PS50294">
    <property type="entry name" value="WD_REPEATS_REGION"/>
    <property type="match status" value="1"/>
</dbReference>
<dbReference type="SUPFAM" id="SSF50978">
    <property type="entry name" value="WD40 repeat-like"/>
    <property type="match status" value="1"/>
</dbReference>
<gene>
    <name evidence="5" type="ORF">RMAR00112_LOCUS23821</name>
    <name evidence="6" type="ORF">RMAR00112_LOCUS23822</name>
    <name evidence="7" type="ORF">RMAR00112_LOCUS23823</name>
</gene>